<evidence type="ECO:0000256" key="5">
    <source>
        <dbReference type="ARBA" id="ARBA00022777"/>
    </source>
</evidence>
<evidence type="ECO:0000256" key="9">
    <source>
        <dbReference type="SAM" id="MobiDB-lite"/>
    </source>
</evidence>
<dbReference type="GO" id="GO:0035556">
    <property type="term" value="P:intracellular signal transduction"/>
    <property type="evidence" value="ECO:0007669"/>
    <property type="project" value="TreeGrafter"/>
</dbReference>
<evidence type="ECO:0000313" key="11">
    <source>
        <dbReference type="EMBL" id="KAG0140927.1"/>
    </source>
</evidence>
<evidence type="ECO:0000256" key="1">
    <source>
        <dbReference type="ARBA" id="ARBA00012513"/>
    </source>
</evidence>
<feature type="domain" description="Serine/threonine-protein kinase haspin C-terminal" evidence="10">
    <location>
        <begin position="924"/>
        <end position="1008"/>
    </location>
</feature>
<dbReference type="GO" id="GO:0005737">
    <property type="term" value="C:cytoplasm"/>
    <property type="evidence" value="ECO:0007669"/>
    <property type="project" value="TreeGrafter"/>
</dbReference>
<feature type="compositionally biased region" description="Polar residues" evidence="9">
    <location>
        <begin position="250"/>
        <end position="259"/>
    </location>
</feature>
<feature type="compositionally biased region" description="Basic and acidic residues" evidence="9">
    <location>
        <begin position="98"/>
        <end position="107"/>
    </location>
</feature>
<dbReference type="GO" id="GO:0005634">
    <property type="term" value="C:nucleus"/>
    <property type="evidence" value="ECO:0007669"/>
    <property type="project" value="TreeGrafter"/>
</dbReference>
<keyword evidence="12" id="KW-1185">Reference proteome</keyword>
<organism evidence="11 12">
    <name type="scientific">Cronartium quercuum f. sp. fusiforme G11</name>
    <dbReference type="NCBI Taxonomy" id="708437"/>
    <lineage>
        <taxon>Eukaryota</taxon>
        <taxon>Fungi</taxon>
        <taxon>Dikarya</taxon>
        <taxon>Basidiomycota</taxon>
        <taxon>Pucciniomycotina</taxon>
        <taxon>Pucciniomycetes</taxon>
        <taxon>Pucciniales</taxon>
        <taxon>Coleosporiaceae</taxon>
        <taxon>Cronartium</taxon>
    </lineage>
</organism>
<dbReference type="AlphaFoldDB" id="A0A9P6NAW1"/>
<dbReference type="SMART" id="SM01331">
    <property type="entry name" value="DUF3635"/>
    <property type="match status" value="1"/>
</dbReference>
<evidence type="ECO:0000259" key="10">
    <source>
        <dbReference type="SMART" id="SM01331"/>
    </source>
</evidence>
<evidence type="ECO:0000256" key="6">
    <source>
        <dbReference type="ARBA" id="ARBA00022840"/>
    </source>
</evidence>
<dbReference type="GO" id="GO:0072354">
    <property type="term" value="F:histone H3T3 kinase activity"/>
    <property type="evidence" value="ECO:0007669"/>
    <property type="project" value="TreeGrafter"/>
</dbReference>
<dbReference type="InterPro" id="IPR024604">
    <property type="entry name" value="GSG2_C"/>
</dbReference>
<name>A0A9P6NAW1_9BASI</name>
<feature type="compositionally biased region" description="Polar residues" evidence="9">
    <location>
        <begin position="232"/>
        <end position="242"/>
    </location>
</feature>
<dbReference type="PANTHER" id="PTHR24419">
    <property type="entry name" value="INTERLEUKIN-1 RECEPTOR-ASSOCIATED KINASE"/>
    <property type="match status" value="1"/>
</dbReference>
<evidence type="ECO:0000256" key="8">
    <source>
        <dbReference type="ARBA" id="ARBA00048679"/>
    </source>
</evidence>
<feature type="compositionally biased region" description="Polar residues" evidence="9">
    <location>
        <begin position="284"/>
        <end position="306"/>
    </location>
</feature>
<feature type="compositionally biased region" description="Polar residues" evidence="9">
    <location>
        <begin position="189"/>
        <end position="199"/>
    </location>
</feature>
<dbReference type="Gene3D" id="3.30.200.20">
    <property type="entry name" value="Phosphorylase Kinase, domain 1"/>
    <property type="match status" value="1"/>
</dbReference>
<dbReference type="EMBL" id="MU167411">
    <property type="protein sequence ID" value="KAG0140927.1"/>
    <property type="molecule type" value="Genomic_DNA"/>
</dbReference>
<dbReference type="PANTHER" id="PTHR24419:SF18">
    <property type="entry name" value="SERINE_THREONINE-PROTEIN KINASE HASPIN"/>
    <property type="match status" value="1"/>
</dbReference>
<keyword evidence="6" id="KW-0067">ATP-binding</keyword>
<dbReference type="Gene3D" id="1.10.510.10">
    <property type="entry name" value="Transferase(Phosphotransferase) domain 1"/>
    <property type="match status" value="1"/>
</dbReference>
<gene>
    <name evidence="11" type="ORF">CROQUDRAFT_99433</name>
</gene>
<feature type="compositionally biased region" description="Basic residues" evidence="9">
    <location>
        <begin position="566"/>
        <end position="577"/>
    </location>
</feature>
<evidence type="ECO:0000256" key="2">
    <source>
        <dbReference type="ARBA" id="ARBA00022527"/>
    </source>
</evidence>
<feature type="region of interest" description="Disordered" evidence="9">
    <location>
        <begin position="24"/>
        <end position="56"/>
    </location>
</feature>
<comment type="catalytic activity">
    <reaction evidence="8">
        <text>L-seryl-[protein] + ATP = O-phospho-L-seryl-[protein] + ADP + H(+)</text>
        <dbReference type="Rhea" id="RHEA:17989"/>
        <dbReference type="Rhea" id="RHEA-COMP:9863"/>
        <dbReference type="Rhea" id="RHEA-COMP:11604"/>
        <dbReference type="ChEBI" id="CHEBI:15378"/>
        <dbReference type="ChEBI" id="CHEBI:29999"/>
        <dbReference type="ChEBI" id="CHEBI:30616"/>
        <dbReference type="ChEBI" id="CHEBI:83421"/>
        <dbReference type="ChEBI" id="CHEBI:456216"/>
        <dbReference type="EC" id="2.7.11.1"/>
    </reaction>
</comment>
<proteinExistence type="predicted"/>
<evidence type="ECO:0000256" key="3">
    <source>
        <dbReference type="ARBA" id="ARBA00022679"/>
    </source>
</evidence>
<dbReference type="GO" id="GO:0005524">
    <property type="term" value="F:ATP binding"/>
    <property type="evidence" value="ECO:0007669"/>
    <property type="project" value="UniProtKB-KW"/>
</dbReference>
<accession>A0A9P6NAW1</accession>
<keyword evidence="4" id="KW-0547">Nucleotide-binding</keyword>
<dbReference type="GO" id="GO:0000278">
    <property type="term" value="P:mitotic cell cycle"/>
    <property type="evidence" value="ECO:0007669"/>
    <property type="project" value="TreeGrafter"/>
</dbReference>
<dbReference type="Pfam" id="PF12330">
    <property type="entry name" value="Haspin_kinase"/>
    <property type="match status" value="1"/>
</dbReference>
<feature type="region of interest" description="Disordered" evidence="9">
    <location>
        <begin position="91"/>
        <end position="355"/>
    </location>
</feature>
<keyword evidence="5" id="KW-0418">Kinase</keyword>
<sequence>MSGRPHISRTYGAKLARRSNYASFHSSEVTLKSPPKSAACGSTSLTSLDNASEQTWSRVTRVPVPQPAPSHSISGHGVLAQLDTNSTAVELSDTTVHSSDRETHSEPEMGSEDSEQVIILPKASSSTSRDDAANTRRNQRATYGTRHISKPAGHLNAAADLPPPRATRRRTDRSRIMVHRGTESDQLSKRNGQAAQLSQPVAPKSDRGNSSDWEQDWESEVEVPSVIDLTADTPNSHLTTHQQTRKSYRTRQYSKTMACSNVPVDSSELPARRRQRKTKHVVIESSSDSDNIGPSTSNKALHSSQPDVIKHPDGASDPFTSELNSKVYKENRDEGGSGAPSRRRITAKHDDPELERPVPLHHSLVARFPGNSRSIHTGPSQSSNQITHKKVRVSQAVAHELGDASSQNIPTAFKSTVTAPVVVIPKLSTPKLQRVSKSFKRNISPVCKPYGRSPIALSPMLKINGIPLVLGARHARKIRGRLSLATSSARRDKSRIFPTQPPIVYEPTGVDDSPSVSRMSLLDPSKANFCSVHHDSPSQWARSNVGISLTVASPPKRKSEAPLGGRRPHTRSPRKRGSSPAKRALSSSIIQELSGLLHTCGQSIIHEFNNIVTNPPPSVFGNDAEYKRVAEGRWTKIAEATFSEVFSWTPSSVSLEPSGSKLVEPEKLNNAFVMKVVPIKRSNKSHQLQTMTRVVDQNDDVTESEADEFPCETEWADAEKEIKLARLLGSASAKGFINFRGALIVSGSYPPVLLKEWKKYQKQFPDKVYNPSPGKFSQRQLFCCILSGQAGEDLESFDLRNWHEAASVLSQVANTLGRAERDHEFEHRDLHWGNITIQRHEKGPNSTAQTKGKGRTRDEHVTTVDLVGLMANTTLESDSTHDTLDPFSPTASEITVTVLDFGLSRARLRLSKRQTDTIWTEPDPDIFGGTGANDYQFECYDLMNAARNGKSWSDYNPFSNVIWLHYLCRKLLEDKGLSPPRPTTNVVKSSSRKSPAALHEQTCFKLLQAAERILSDAIRAERETNRCRARASTRRTTTTTDLVMIRSAETFLDWWNVERVLLD</sequence>
<dbReference type="OrthoDB" id="5327538at2759"/>
<evidence type="ECO:0000313" key="12">
    <source>
        <dbReference type="Proteomes" id="UP000886653"/>
    </source>
</evidence>
<comment type="catalytic activity">
    <reaction evidence="7">
        <text>L-threonyl-[protein] + ATP = O-phospho-L-threonyl-[protein] + ADP + H(+)</text>
        <dbReference type="Rhea" id="RHEA:46608"/>
        <dbReference type="Rhea" id="RHEA-COMP:11060"/>
        <dbReference type="Rhea" id="RHEA-COMP:11605"/>
        <dbReference type="ChEBI" id="CHEBI:15378"/>
        <dbReference type="ChEBI" id="CHEBI:30013"/>
        <dbReference type="ChEBI" id="CHEBI:30616"/>
        <dbReference type="ChEBI" id="CHEBI:61977"/>
        <dbReference type="ChEBI" id="CHEBI:456216"/>
        <dbReference type="EC" id="2.7.11.1"/>
    </reaction>
</comment>
<comment type="caution">
    <text evidence="11">The sequence shown here is derived from an EMBL/GenBank/DDBJ whole genome shotgun (WGS) entry which is preliminary data.</text>
</comment>
<dbReference type="EC" id="2.7.11.1" evidence="1"/>
<feature type="region of interest" description="Disordered" evidence="9">
    <location>
        <begin position="551"/>
        <end position="584"/>
    </location>
</feature>
<protein>
    <recommendedName>
        <fullName evidence="1">non-specific serine/threonine protein kinase</fullName>
        <ecNumber evidence="1">2.7.11.1</ecNumber>
    </recommendedName>
</protein>
<keyword evidence="2" id="KW-0723">Serine/threonine-protein kinase</keyword>
<feature type="compositionally biased region" description="Polar residues" evidence="9">
    <location>
        <begin position="40"/>
        <end position="56"/>
    </location>
</feature>
<dbReference type="Proteomes" id="UP000886653">
    <property type="component" value="Unassembled WGS sequence"/>
</dbReference>
<reference evidence="11" key="1">
    <citation type="submission" date="2013-11" db="EMBL/GenBank/DDBJ databases">
        <title>Genome sequence of the fusiform rust pathogen reveals effectors for host alternation and coevolution with pine.</title>
        <authorList>
            <consortium name="DOE Joint Genome Institute"/>
            <person name="Smith K."/>
            <person name="Pendleton A."/>
            <person name="Kubisiak T."/>
            <person name="Anderson C."/>
            <person name="Salamov A."/>
            <person name="Aerts A."/>
            <person name="Riley R."/>
            <person name="Clum A."/>
            <person name="Lindquist E."/>
            <person name="Ence D."/>
            <person name="Campbell M."/>
            <person name="Kronenberg Z."/>
            <person name="Feau N."/>
            <person name="Dhillon B."/>
            <person name="Hamelin R."/>
            <person name="Burleigh J."/>
            <person name="Smith J."/>
            <person name="Yandell M."/>
            <person name="Nelson C."/>
            <person name="Grigoriev I."/>
            <person name="Davis J."/>
        </authorList>
    </citation>
    <scope>NUCLEOTIDE SEQUENCE</scope>
    <source>
        <strain evidence="11">G11</strain>
    </source>
</reference>
<evidence type="ECO:0000256" key="7">
    <source>
        <dbReference type="ARBA" id="ARBA00047899"/>
    </source>
</evidence>
<keyword evidence="3" id="KW-0808">Transferase</keyword>
<evidence type="ECO:0000256" key="4">
    <source>
        <dbReference type="ARBA" id="ARBA00022741"/>
    </source>
</evidence>
<feature type="compositionally biased region" description="Basic residues" evidence="9">
    <location>
        <begin position="166"/>
        <end position="178"/>
    </location>
</feature>